<feature type="transmembrane region" description="Helical" evidence="1">
    <location>
        <begin position="12"/>
        <end position="30"/>
    </location>
</feature>
<reference evidence="2 3" key="1">
    <citation type="journal article" date="2015" name="Stand. Genomic Sci.">
        <title>Genomic Encyclopedia of Bacterial and Archaeal Type Strains, Phase III: the genomes of soil and plant-associated and newly described type strains.</title>
        <authorList>
            <person name="Whitman W.B."/>
            <person name="Woyke T."/>
            <person name="Klenk H.P."/>
            <person name="Zhou Y."/>
            <person name="Lilburn T.G."/>
            <person name="Beck B.J."/>
            <person name="De Vos P."/>
            <person name="Vandamme P."/>
            <person name="Eisen J.A."/>
            <person name="Garrity G."/>
            <person name="Hugenholtz P."/>
            <person name="Kyrpides N.C."/>
        </authorList>
    </citation>
    <scope>NUCLEOTIDE SEQUENCE [LARGE SCALE GENOMIC DNA]</scope>
    <source>
        <strain evidence="2 3">CGMCC 1.10124</strain>
    </source>
</reference>
<dbReference type="EMBL" id="REFS01000004">
    <property type="protein sequence ID" value="RMB13690.1"/>
    <property type="molecule type" value="Genomic_DNA"/>
</dbReference>
<feature type="transmembrane region" description="Helical" evidence="1">
    <location>
        <begin position="36"/>
        <end position="54"/>
    </location>
</feature>
<evidence type="ECO:0000313" key="3">
    <source>
        <dbReference type="Proteomes" id="UP000277326"/>
    </source>
</evidence>
<evidence type="ECO:0000256" key="1">
    <source>
        <dbReference type="SAM" id="Phobius"/>
    </source>
</evidence>
<keyword evidence="1" id="KW-0472">Membrane</keyword>
<accession>A0A3M0CZH0</accession>
<proteinExistence type="predicted"/>
<keyword evidence="1" id="KW-1133">Transmembrane helix</keyword>
<dbReference type="AlphaFoldDB" id="A0A3M0CZH0"/>
<keyword evidence="1" id="KW-0812">Transmembrane</keyword>
<comment type="caution">
    <text evidence="2">The sequence shown here is derived from an EMBL/GenBank/DDBJ whole genome shotgun (WGS) entry which is preliminary data.</text>
</comment>
<sequence length="56" mass="5822">MPWRRSRIVTPLVAGLAAWLCVGVVSRALLGTDIGFLVGLGAGVAAAVGFWAEVRN</sequence>
<organism evidence="2 3">
    <name type="scientific">Haloplanus aerogenes</name>
    <dbReference type="NCBI Taxonomy" id="660522"/>
    <lineage>
        <taxon>Archaea</taxon>
        <taxon>Methanobacteriati</taxon>
        <taxon>Methanobacteriota</taxon>
        <taxon>Stenosarchaea group</taxon>
        <taxon>Halobacteria</taxon>
        <taxon>Halobacteriales</taxon>
        <taxon>Haloferacaceae</taxon>
        <taxon>Haloplanus</taxon>
    </lineage>
</organism>
<name>A0A3M0CZH0_9EURY</name>
<dbReference type="RefSeq" id="WP_158601169.1">
    <property type="nucleotide sequence ID" value="NZ_CP034145.1"/>
</dbReference>
<evidence type="ECO:0000313" key="2">
    <source>
        <dbReference type="EMBL" id="RMB13690.1"/>
    </source>
</evidence>
<protein>
    <submittedName>
        <fullName evidence="2">Uncharacterized protein</fullName>
    </submittedName>
</protein>
<gene>
    <name evidence="2" type="ORF">ATH50_2130</name>
</gene>
<dbReference type="GeneID" id="44638259"/>
<dbReference type="Proteomes" id="UP000277326">
    <property type="component" value="Unassembled WGS sequence"/>
</dbReference>